<name>A0AAP0MVV6_9ROSI</name>
<dbReference type="InterPro" id="IPR011016">
    <property type="entry name" value="Znf_RING-CH"/>
</dbReference>
<dbReference type="SMART" id="SM00744">
    <property type="entry name" value="RINGv"/>
    <property type="match status" value="1"/>
</dbReference>
<gene>
    <name evidence="7" type="ORF">WN944_020926</name>
</gene>
<dbReference type="SMART" id="SM00184">
    <property type="entry name" value="RING"/>
    <property type="match status" value="1"/>
</dbReference>
<evidence type="ECO:0000256" key="1">
    <source>
        <dbReference type="ARBA" id="ARBA00022723"/>
    </source>
</evidence>
<evidence type="ECO:0000313" key="8">
    <source>
        <dbReference type="Proteomes" id="UP001428341"/>
    </source>
</evidence>
<dbReference type="PANTHER" id="PTHR45798">
    <property type="entry name" value="RING-H2 FINGER PROTEIN ATL61-RELATED-RELATED"/>
    <property type="match status" value="1"/>
</dbReference>
<keyword evidence="5" id="KW-0472">Membrane</keyword>
<dbReference type="Pfam" id="PF13639">
    <property type="entry name" value="zf-RING_2"/>
    <property type="match status" value="1"/>
</dbReference>
<evidence type="ECO:0000256" key="2">
    <source>
        <dbReference type="ARBA" id="ARBA00022771"/>
    </source>
</evidence>
<dbReference type="InterPro" id="IPR013083">
    <property type="entry name" value="Znf_RING/FYVE/PHD"/>
</dbReference>
<dbReference type="AlphaFoldDB" id="A0AAP0MVV6"/>
<proteinExistence type="predicted"/>
<dbReference type="SUPFAM" id="SSF57850">
    <property type="entry name" value="RING/U-box"/>
    <property type="match status" value="1"/>
</dbReference>
<keyword evidence="1" id="KW-0479">Metal-binding</keyword>
<protein>
    <recommendedName>
        <fullName evidence="6">RING-type domain-containing protein</fullName>
    </recommendedName>
</protein>
<dbReference type="Gene3D" id="3.30.40.10">
    <property type="entry name" value="Zinc/RING finger domain, C3HC4 (zinc finger)"/>
    <property type="match status" value="1"/>
</dbReference>
<evidence type="ECO:0000259" key="6">
    <source>
        <dbReference type="PROSITE" id="PS50089"/>
    </source>
</evidence>
<keyword evidence="2 4" id="KW-0863">Zinc-finger</keyword>
<evidence type="ECO:0000313" key="7">
    <source>
        <dbReference type="EMBL" id="KAK9227980.1"/>
    </source>
</evidence>
<dbReference type="InterPro" id="IPR001841">
    <property type="entry name" value="Znf_RING"/>
</dbReference>
<dbReference type="InterPro" id="IPR052788">
    <property type="entry name" value="RING-type_E3_ligase_ATL"/>
</dbReference>
<evidence type="ECO:0000256" key="5">
    <source>
        <dbReference type="SAM" id="Phobius"/>
    </source>
</evidence>
<feature type="domain" description="RING-type" evidence="6">
    <location>
        <begin position="96"/>
        <end position="139"/>
    </location>
</feature>
<reference evidence="7 8" key="1">
    <citation type="submission" date="2024-05" db="EMBL/GenBank/DDBJ databases">
        <title>Haplotype-resolved chromosome-level genome assembly of Huyou (Citrus changshanensis).</title>
        <authorList>
            <person name="Miao C."/>
            <person name="Chen W."/>
            <person name="Wu Y."/>
            <person name="Wang L."/>
            <person name="Zhao S."/>
            <person name="Grierson D."/>
            <person name="Xu C."/>
            <person name="Chen K."/>
        </authorList>
    </citation>
    <scope>NUCLEOTIDE SEQUENCE [LARGE SCALE GENOMIC DNA]</scope>
    <source>
        <strain evidence="7">01-14</strain>
        <tissue evidence="7">Leaf</tissue>
    </source>
</reference>
<sequence length="187" mass="20882">MDHEQNFSCYYHKYTTRTLSIIIAIIIVVCLICFLLFKTIYRCFNRSNQSPHGHQECQDCHRHREDKLAAIPVFTYGDVATGLPTNSSTTFANKVCAICLDDYADTDVVRILPRCLHVFHKECIDKWLCVKSLQCPICRDPTIEQSLEASCGNDARVGWHELLGMSSGFTRAGGSTCGGLGNSVKGL</sequence>
<feature type="transmembrane region" description="Helical" evidence="5">
    <location>
        <begin position="20"/>
        <end position="37"/>
    </location>
</feature>
<evidence type="ECO:0000256" key="4">
    <source>
        <dbReference type="PROSITE-ProRule" id="PRU00175"/>
    </source>
</evidence>
<keyword evidence="5" id="KW-1133">Transmembrane helix</keyword>
<keyword evidence="8" id="KW-1185">Reference proteome</keyword>
<keyword evidence="3" id="KW-0862">Zinc</keyword>
<keyword evidence="5" id="KW-0812">Transmembrane</keyword>
<dbReference type="EMBL" id="JBCGBO010000001">
    <property type="protein sequence ID" value="KAK9227980.1"/>
    <property type="molecule type" value="Genomic_DNA"/>
</dbReference>
<organism evidence="7 8">
    <name type="scientific">Citrus x changshan-huyou</name>
    <dbReference type="NCBI Taxonomy" id="2935761"/>
    <lineage>
        <taxon>Eukaryota</taxon>
        <taxon>Viridiplantae</taxon>
        <taxon>Streptophyta</taxon>
        <taxon>Embryophyta</taxon>
        <taxon>Tracheophyta</taxon>
        <taxon>Spermatophyta</taxon>
        <taxon>Magnoliopsida</taxon>
        <taxon>eudicotyledons</taxon>
        <taxon>Gunneridae</taxon>
        <taxon>Pentapetalae</taxon>
        <taxon>rosids</taxon>
        <taxon>malvids</taxon>
        <taxon>Sapindales</taxon>
        <taxon>Rutaceae</taxon>
        <taxon>Aurantioideae</taxon>
        <taxon>Citrus</taxon>
    </lineage>
</organism>
<comment type="caution">
    <text evidence="7">The sequence shown here is derived from an EMBL/GenBank/DDBJ whole genome shotgun (WGS) entry which is preliminary data.</text>
</comment>
<evidence type="ECO:0000256" key="3">
    <source>
        <dbReference type="ARBA" id="ARBA00022833"/>
    </source>
</evidence>
<dbReference type="PROSITE" id="PS50089">
    <property type="entry name" value="ZF_RING_2"/>
    <property type="match status" value="1"/>
</dbReference>
<dbReference type="GO" id="GO:0008270">
    <property type="term" value="F:zinc ion binding"/>
    <property type="evidence" value="ECO:0007669"/>
    <property type="project" value="UniProtKB-KW"/>
</dbReference>
<accession>A0AAP0MVV6</accession>
<dbReference type="PANTHER" id="PTHR45798:SF88">
    <property type="entry name" value="RING-H2 FINGER PROTEIN ATL61-RELATED"/>
    <property type="match status" value="1"/>
</dbReference>
<dbReference type="Proteomes" id="UP001428341">
    <property type="component" value="Unassembled WGS sequence"/>
</dbReference>